<proteinExistence type="predicted"/>
<evidence type="ECO:0008006" key="3">
    <source>
        <dbReference type="Google" id="ProtNLM"/>
    </source>
</evidence>
<reference evidence="1 2" key="1">
    <citation type="submission" date="2016-10" db="EMBL/GenBank/DDBJ databases">
        <authorList>
            <person name="Varghese N."/>
            <person name="Submissions S."/>
        </authorList>
    </citation>
    <scope>NUCLEOTIDE SEQUENCE [LARGE SCALE GENOMIC DNA]</scope>
    <source>
        <strain evidence="2">YIM D21,KCTC 23444,ACCC 10710</strain>
    </source>
</reference>
<evidence type="ECO:0000313" key="1">
    <source>
        <dbReference type="EMBL" id="SFD66445.1"/>
    </source>
</evidence>
<name>A0A1I1U716_9RHOB</name>
<protein>
    <recommendedName>
        <fullName evidence="3">Translocase</fullName>
    </recommendedName>
</protein>
<sequence>MIRSKTALLATGTLFCALATGYVMQYGLTLPGEDMTPRGPVVVTGIVDTAARTDGPGAGVAPTGAPGPATVDPAPAAIADLPAEARAPALPETPHHLAALDAAPELNALPREAESPSFDCEVTLEATPIAGALVRLQLASPCRNGTRVSLHHSGLMITETTDEDGALTIDMPALTGNAVFIASFDDGGGAVAQASVSSLPFYDRVVLQWQDRSALELHAREWGADYFGDGHVWHDAAGTLEEAVRGQGGFLLRLGDASLPDPRLAEVYSYPAGTSVRDGEIAVSVEAEVTEMNCGADIAAQTLDTRAGAELAVRDLTLAMPDCEAVGDYLVLKNLIEDLKIASN</sequence>
<dbReference type="EMBL" id="FOMS01000002">
    <property type="protein sequence ID" value="SFD66445.1"/>
    <property type="molecule type" value="Genomic_DNA"/>
</dbReference>
<organism evidence="1 2">
    <name type="scientific">Roseivivax sediminis</name>
    <dbReference type="NCBI Taxonomy" id="936889"/>
    <lineage>
        <taxon>Bacteria</taxon>
        <taxon>Pseudomonadati</taxon>
        <taxon>Pseudomonadota</taxon>
        <taxon>Alphaproteobacteria</taxon>
        <taxon>Rhodobacterales</taxon>
        <taxon>Roseobacteraceae</taxon>
        <taxon>Roseivivax</taxon>
    </lineage>
</organism>
<accession>A0A1I1U716</accession>
<dbReference type="AlphaFoldDB" id="A0A1I1U716"/>
<evidence type="ECO:0000313" key="2">
    <source>
        <dbReference type="Proteomes" id="UP000325289"/>
    </source>
</evidence>
<gene>
    <name evidence="1" type="ORF">SAMN04515678_102182</name>
</gene>
<dbReference type="RefSeq" id="WP_149754588.1">
    <property type="nucleotide sequence ID" value="NZ_FOMS01000002.1"/>
</dbReference>
<dbReference type="Proteomes" id="UP000325289">
    <property type="component" value="Unassembled WGS sequence"/>
</dbReference>
<keyword evidence="2" id="KW-1185">Reference proteome</keyword>
<dbReference type="OrthoDB" id="7956241at2"/>